<protein>
    <recommendedName>
        <fullName evidence="2">Dynamin GTPase domain-containing protein</fullName>
    </recommendedName>
</protein>
<keyword evidence="4" id="KW-1185">Reference proteome</keyword>
<feature type="compositionally biased region" description="Basic and acidic residues" evidence="1">
    <location>
        <begin position="935"/>
        <end position="945"/>
    </location>
</feature>
<dbReference type="GO" id="GO:0003924">
    <property type="term" value="F:GTPase activity"/>
    <property type="evidence" value="ECO:0007669"/>
    <property type="project" value="InterPro"/>
</dbReference>
<feature type="compositionally biased region" description="Polar residues" evidence="1">
    <location>
        <begin position="1189"/>
        <end position="1241"/>
    </location>
</feature>
<dbReference type="EMBL" id="CAGI01000155">
    <property type="protein sequence ID" value="CCF50439.1"/>
    <property type="molecule type" value="Genomic_DNA"/>
</dbReference>
<feature type="compositionally biased region" description="Low complexity" evidence="1">
    <location>
        <begin position="1251"/>
        <end position="1264"/>
    </location>
</feature>
<dbReference type="GO" id="GO:0005525">
    <property type="term" value="F:GTP binding"/>
    <property type="evidence" value="ECO:0007669"/>
    <property type="project" value="InterPro"/>
</dbReference>
<dbReference type="GO" id="GO:0008017">
    <property type="term" value="F:microtubule binding"/>
    <property type="evidence" value="ECO:0007669"/>
    <property type="project" value="TreeGrafter"/>
</dbReference>
<organism evidence="3 4">
    <name type="scientific">Ustilago hordei</name>
    <name type="common">Barley covered smut fungus</name>
    <dbReference type="NCBI Taxonomy" id="120017"/>
    <lineage>
        <taxon>Eukaryota</taxon>
        <taxon>Fungi</taxon>
        <taxon>Dikarya</taxon>
        <taxon>Basidiomycota</taxon>
        <taxon>Ustilaginomycotina</taxon>
        <taxon>Ustilaginomycetes</taxon>
        <taxon>Ustilaginales</taxon>
        <taxon>Ustilaginaceae</taxon>
        <taxon>Ustilago</taxon>
    </lineage>
</organism>
<dbReference type="PANTHER" id="PTHR11566:SF131">
    <property type="entry name" value="GTPASE, PUTATIVE (AFU_ORTHOLOGUE AFUA_6G07630)-RELATED"/>
    <property type="match status" value="1"/>
</dbReference>
<feature type="compositionally biased region" description="Gly residues" evidence="1">
    <location>
        <begin position="893"/>
        <end position="902"/>
    </location>
</feature>
<proteinExistence type="predicted"/>
<feature type="domain" description="Dynamin GTPase" evidence="2">
    <location>
        <begin position="81"/>
        <end position="411"/>
    </location>
</feature>
<dbReference type="PRINTS" id="PR00195">
    <property type="entry name" value="DYNAMIN"/>
</dbReference>
<dbReference type="InterPro" id="IPR001401">
    <property type="entry name" value="Dynamin_GTPase"/>
</dbReference>
<dbReference type="GO" id="GO:0005874">
    <property type="term" value="C:microtubule"/>
    <property type="evidence" value="ECO:0007669"/>
    <property type="project" value="TreeGrafter"/>
</dbReference>
<dbReference type="GO" id="GO:0005737">
    <property type="term" value="C:cytoplasm"/>
    <property type="evidence" value="ECO:0007669"/>
    <property type="project" value="TreeGrafter"/>
</dbReference>
<dbReference type="eggNOG" id="KOG0446">
    <property type="taxonomic scope" value="Eukaryota"/>
</dbReference>
<feature type="compositionally biased region" description="Low complexity" evidence="1">
    <location>
        <begin position="961"/>
        <end position="971"/>
    </location>
</feature>
<evidence type="ECO:0000313" key="4">
    <source>
        <dbReference type="Proteomes" id="UP000006174"/>
    </source>
</evidence>
<feature type="region of interest" description="Disordered" evidence="1">
    <location>
        <begin position="1116"/>
        <end position="1266"/>
    </location>
</feature>
<comment type="caution">
    <text evidence="3">The sequence shown here is derived from an EMBL/GenBank/DDBJ whole genome shotgun (WGS) entry which is preliminary data.</text>
</comment>
<dbReference type="InterPro" id="IPR022812">
    <property type="entry name" value="Dynamin"/>
</dbReference>
<dbReference type="InterPro" id="IPR045063">
    <property type="entry name" value="Dynamin_N"/>
</dbReference>
<name>I2FU46_USTHO</name>
<feature type="region of interest" description="Disordered" evidence="1">
    <location>
        <begin position="797"/>
        <end position="821"/>
    </location>
</feature>
<dbReference type="GO" id="GO:0005886">
    <property type="term" value="C:plasma membrane"/>
    <property type="evidence" value="ECO:0007669"/>
    <property type="project" value="TreeGrafter"/>
</dbReference>
<dbReference type="OMA" id="TCTRGPL"/>
<dbReference type="Proteomes" id="UP000006174">
    <property type="component" value="Unassembled WGS sequence"/>
</dbReference>
<dbReference type="InterPro" id="IPR027417">
    <property type="entry name" value="P-loop_NTPase"/>
</dbReference>
<feature type="compositionally biased region" description="Basic and acidic residues" evidence="1">
    <location>
        <begin position="911"/>
        <end position="922"/>
    </location>
</feature>
<accession>I2FU46</accession>
<dbReference type="Pfam" id="PF00350">
    <property type="entry name" value="Dynamin_N"/>
    <property type="match status" value="1"/>
</dbReference>
<dbReference type="SMART" id="SM00053">
    <property type="entry name" value="DYNc"/>
    <property type="match status" value="1"/>
</dbReference>
<feature type="compositionally biased region" description="Polar residues" evidence="1">
    <location>
        <begin position="1150"/>
        <end position="1160"/>
    </location>
</feature>
<dbReference type="HOGENOM" id="CLU_277744_0_0_1"/>
<dbReference type="PANTHER" id="PTHR11566">
    <property type="entry name" value="DYNAMIN"/>
    <property type="match status" value="1"/>
</dbReference>
<dbReference type="Gene3D" id="3.40.50.300">
    <property type="entry name" value="P-loop containing nucleotide triphosphate hydrolases"/>
    <property type="match status" value="1"/>
</dbReference>
<gene>
    <name evidence="3" type="ORF">UHOR_05594</name>
</gene>
<dbReference type="STRING" id="1128400.I2FU46"/>
<reference evidence="3 4" key="1">
    <citation type="journal article" date="2012" name="Plant Cell">
        <title>Genome comparison of barley and maize smut fungi reveals targeted loss of RNA silencing components and species-specific presence of transposable elements.</title>
        <authorList>
            <person name="Laurie J.D."/>
            <person name="Ali S."/>
            <person name="Linning R."/>
            <person name="Mannhaupt G."/>
            <person name="Wong P."/>
            <person name="Gueldener U."/>
            <person name="Muensterkoetter M."/>
            <person name="Moore R."/>
            <person name="Kahmann R."/>
            <person name="Bakkeren G."/>
            <person name="Schirawski J."/>
        </authorList>
    </citation>
    <scope>NUCLEOTIDE SEQUENCE [LARGE SCALE GENOMIC DNA]</scope>
    <source>
        <strain evidence="4">Uh4875-4</strain>
    </source>
</reference>
<dbReference type="SUPFAM" id="SSF52540">
    <property type="entry name" value="P-loop containing nucleoside triphosphate hydrolases"/>
    <property type="match status" value="1"/>
</dbReference>
<feature type="region of interest" description="Disordered" evidence="1">
    <location>
        <begin position="1304"/>
        <end position="1347"/>
    </location>
</feature>
<sequence>MDAIQSTACHPPHDRPRAADYGAVIRHLTFLCQQVEALATPLSAPGLPPHHSALPSALEAQGHRASTPSAARGGRGGGGGRPASVTGVQAAFGGGGRAKRDLRQTGKDVIRIPKLVLVGGQSTGKSSLVECLAGVTLPRSQGTCTRGPLDITITGTTPAEEGEGWSALVSIVLPTSKNDLPPACESCPGGIIRFGEPINDPALVADRLRRATLAVRDLRNLPTSFMSSPKPTDKYLIPASPYQHMSLAQLEDAEDDPDSPLPTFFPVGARLSLSIRAPGAEPLCFTDLPGLISEGSAFEINAIRNMILRDISESNTVIVLTASLAMDIRHQNAFSLVKSIDPNGERTVGVLTMPDRMPSGAERQWAKMINESSPGGMNSNNNSTVSSGSNSKHFLKHGWHVVRCPAQHEDRCNIREIEDNLFFASDPAPGPWLETTKMLDVTGENGNEDFVQMRCGLDNLYQHLSHLLLQQIYTALPNTIASIIALKDELIAEHANATASDNVDNGSANSRFASSFHRSRVPFPGGRDFSPLPGRAANGHRFGQGMSHTGGVEGFDTIMELVKTLEAITKHLYFSKMAVIQELVPYLARELKLIAPVYLPFTAREIGDRSLVNMYKPTVWSFERELAAEVSNKPSFRYVDVEEPHQLEEDASGYLDDVEMVFAFDVHKADYGMRPSGQMPKTPTPAVGKPQQLRKKPITVDDLIEALYGDSTCNFFIEFANQLQRNHGTLQEKFQAFVQKYTGLCRARLAHLVKNAIPKNMRVKYPQLCIDILAITDNYVQSELTSEMQRLSARVAVHPPDGHGGTNRVDSATEHGEGADFTPRTEYGTWMDHEVALFMKIRMSLLTKTRFDMGDKKFVPEASRMVDSAIKIGLVPDKALDKGSAGSSSGGRQTCGGGGSKLGGSTAEPDADARDTFAEVHRTPKRKSKAQLAAEAKEACEHNPRSPEVGSCEYDDEHILSSTPTPTAAAAARKRTPKSASNAPAQPSENVNNKLALLSPFLAVINPSVYAALQLMAELRADFNFFALLVAREAQRIPVSLVQDVRAYLRNSLPGTIRADLGEEELYKRYFYEADKPRRERVEWIGELRSRATKISEVVEKLEVVREQLEMERAANGRGAKWWRKSKNGGSKVGAKYHQQQQVQTEKQGETSMPNATTAPVTPPRKTKKSATTTPTGITLPHAEISIKPSESQSTTVTPTAKKTSPLTPCQSRSMFSTPDSTPTKPPRSQSQLRTSVTQSKRPPPSEADTPTRAAPRRTASSAAGGWQAVRDAQLHNEPCRVVNSSFTFARSNFAEEDYDDAPSDYLHNQPSQSDCEGEVRRSRIWGDNDNEPITIGSSDTEGGHWH</sequence>
<evidence type="ECO:0000256" key="1">
    <source>
        <dbReference type="SAM" id="MobiDB-lite"/>
    </source>
</evidence>
<evidence type="ECO:0000313" key="3">
    <source>
        <dbReference type="EMBL" id="CCF50439.1"/>
    </source>
</evidence>
<feature type="region of interest" description="Disordered" evidence="1">
    <location>
        <begin position="43"/>
        <end position="104"/>
    </location>
</feature>
<evidence type="ECO:0000259" key="2">
    <source>
        <dbReference type="SMART" id="SM00053"/>
    </source>
</evidence>
<feature type="region of interest" description="Disordered" evidence="1">
    <location>
        <begin position="880"/>
        <end position="988"/>
    </location>
</feature>
<feature type="compositionally biased region" description="Basic and acidic residues" evidence="1">
    <location>
        <begin position="1318"/>
        <end position="1327"/>
    </location>
</feature>
<dbReference type="GO" id="GO:0031623">
    <property type="term" value="P:receptor internalization"/>
    <property type="evidence" value="ECO:0007669"/>
    <property type="project" value="TreeGrafter"/>
</dbReference>